<name>A0A0E9XHD1_ANGAN</name>
<accession>A0A0E9XHD1</accession>
<dbReference type="EMBL" id="GBXM01007352">
    <property type="protein sequence ID" value="JAI01226.1"/>
    <property type="molecule type" value="Transcribed_RNA"/>
</dbReference>
<protein>
    <submittedName>
        <fullName evidence="1">Uncharacterized protein</fullName>
    </submittedName>
</protein>
<proteinExistence type="predicted"/>
<reference evidence="1" key="2">
    <citation type="journal article" date="2015" name="Fish Shellfish Immunol.">
        <title>Early steps in the European eel (Anguilla anguilla)-Vibrio vulnificus interaction in the gills: Role of the RtxA13 toxin.</title>
        <authorList>
            <person name="Callol A."/>
            <person name="Pajuelo D."/>
            <person name="Ebbesson L."/>
            <person name="Teles M."/>
            <person name="MacKenzie S."/>
            <person name="Amaro C."/>
        </authorList>
    </citation>
    <scope>NUCLEOTIDE SEQUENCE</scope>
</reference>
<dbReference type="AlphaFoldDB" id="A0A0E9XHD1"/>
<organism evidence="1">
    <name type="scientific">Anguilla anguilla</name>
    <name type="common">European freshwater eel</name>
    <name type="synonym">Muraena anguilla</name>
    <dbReference type="NCBI Taxonomy" id="7936"/>
    <lineage>
        <taxon>Eukaryota</taxon>
        <taxon>Metazoa</taxon>
        <taxon>Chordata</taxon>
        <taxon>Craniata</taxon>
        <taxon>Vertebrata</taxon>
        <taxon>Euteleostomi</taxon>
        <taxon>Actinopterygii</taxon>
        <taxon>Neopterygii</taxon>
        <taxon>Teleostei</taxon>
        <taxon>Anguilliformes</taxon>
        <taxon>Anguillidae</taxon>
        <taxon>Anguilla</taxon>
    </lineage>
</organism>
<evidence type="ECO:0000313" key="1">
    <source>
        <dbReference type="EMBL" id="JAI01226.1"/>
    </source>
</evidence>
<sequence>MTHSSVKCSGPKTISVLNCERGNSGVLPAARLIALLFRFWGQLYNMMALQREWAICHVHETAGHCIMDIGFFFFPSRPL</sequence>
<reference evidence="1" key="1">
    <citation type="submission" date="2014-11" db="EMBL/GenBank/DDBJ databases">
        <authorList>
            <person name="Amaro Gonzalez C."/>
        </authorList>
    </citation>
    <scope>NUCLEOTIDE SEQUENCE</scope>
</reference>